<gene>
    <name evidence="6" type="ORF">TeGR_g4241</name>
</gene>
<feature type="non-terminal residue" evidence="6">
    <location>
        <position position="1"/>
    </location>
</feature>
<dbReference type="InterPro" id="IPR017853">
    <property type="entry name" value="GH"/>
</dbReference>
<dbReference type="SUPFAM" id="SSF51445">
    <property type="entry name" value="(Trans)glycosidases"/>
    <property type="match status" value="1"/>
</dbReference>
<keyword evidence="4" id="KW-0378">Hydrolase</keyword>
<evidence type="ECO:0000256" key="2">
    <source>
        <dbReference type="ARBA" id="ARBA00006285"/>
    </source>
</evidence>
<evidence type="ECO:0000256" key="3">
    <source>
        <dbReference type="ARBA" id="ARBA00012663"/>
    </source>
</evidence>
<keyword evidence="7" id="KW-1185">Reference proteome</keyword>
<comment type="caution">
    <text evidence="6">The sequence shown here is derived from an EMBL/GenBank/DDBJ whole genome shotgun (WGS) entry which is preliminary data.</text>
</comment>
<protein>
    <recommendedName>
        <fullName evidence="3">beta-N-acetylhexosaminidase</fullName>
        <ecNumber evidence="3">3.2.1.52</ecNumber>
    </recommendedName>
</protein>
<evidence type="ECO:0000313" key="7">
    <source>
        <dbReference type="Proteomes" id="UP001165060"/>
    </source>
</evidence>
<feature type="domain" description="Glycoside hydrolase family 20 catalytic" evidence="5">
    <location>
        <begin position="2"/>
        <end position="126"/>
    </location>
</feature>
<evidence type="ECO:0000256" key="1">
    <source>
        <dbReference type="ARBA" id="ARBA00001231"/>
    </source>
</evidence>
<dbReference type="EMBL" id="BRYB01004078">
    <property type="protein sequence ID" value="GMI25340.1"/>
    <property type="molecule type" value="Genomic_DNA"/>
</dbReference>
<sequence>PTTNATFDLIEGLFADLNDIFPEKLMHLGGDEVNTDCWTNTKEVADWMADNDMDASSTYAWFIAKVQHIAQNLGKEVIGWEEIWNNFGTQLDPKTIVHLWISGSKIAPAVTAAGYRMLWSSSDKWYGAPERG</sequence>
<evidence type="ECO:0000259" key="5">
    <source>
        <dbReference type="Pfam" id="PF00728"/>
    </source>
</evidence>
<feature type="non-terminal residue" evidence="6">
    <location>
        <position position="132"/>
    </location>
</feature>
<dbReference type="Proteomes" id="UP001165060">
    <property type="component" value="Unassembled WGS sequence"/>
</dbReference>
<comment type="similarity">
    <text evidence="2">Belongs to the glycosyl hydrolase 20 family.</text>
</comment>
<accession>A0ABQ6MFW8</accession>
<dbReference type="PANTHER" id="PTHR22600">
    <property type="entry name" value="BETA-HEXOSAMINIDASE"/>
    <property type="match status" value="1"/>
</dbReference>
<dbReference type="InterPro" id="IPR025705">
    <property type="entry name" value="Beta_hexosaminidase_sua/sub"/>
</dbReference>
<dbReference type="EC" id="3.2.1.52" evidence="3"/>
<name>A0ABQ6MFW8_9STRA</name>
<dbReference type="Gene3D" id="3.20.20.80">
    <property type="entry name" value="Glycosidases"/>
    <property type="match status" value="1"/>
</dbReference>
<dbReference type="InterPro" id="IPR015883">
    <property type="entry name" value="Glyco_hydro_20_cat"/>
</dbReference>
<dbReference type="PANTHER" id="PTHR22600:SF21">
    <property type="entry name" value="BETA-HEXOSAMINIDASE A"/>
    <property type="match status" value="1"/>
</dbReference>
<comment type="catalytic activity">
    <reaction evidence="1">
        <text>Hydrolysis of terminal non-reducing N-acetyl-D-hexosamine residues in N-acetyl-beta-D-hexosaminides.</text>
        <dbReference type="EC" id="3.2.1.52"/>
    </reaction>
</comment>
<organism evidence="6 7">
    <name type="scientific">Tetraparma gracilis</name>
    <dbReference type="NCBI Taxonomy" id="2962635"/>
    <lineage>
        <taxon>Eukaryota</taxon>
        <taxon>Sar</taxon>
        <taxon>Stramenopiles</taxon>
        <taxon>Ochrophyta</taxon>
        <taxon>Bolidophyceae</taxon>
        <taxon>Parmales</taxon>
        <taxon>Triparmaceae</taxon>
        <taxon>Tetraparma</taxon>
    </lineage>
</organism>
<evidence type="ECO:0000313" key="6">
    <source>
        <dbReference type="EMBL" id="GMI25340.1"/>
    </source>
</evidence>
<proteinExistence type="inferred from homology"/>
<reference evidence="6 7" key="1">
    <citation type="journal article" date="2023" name="Commun. Biol.">
        <title>Genome analysis of Parmales, the sister group of diatoms, reveals the evolutionary specialization of diatoms from phago-mixotrophs to photoautotrophs.</title>
        <authorList>
            <person name="Ban H."/>
            <person name="Sato S."/>
            <person name="Yoshikawa S."/>
            <person name="Yamada K."/>
            <person name="Nakamura Y."/>
            <person name="Ichinomiya M."/>
            <person name="Sato N."/>
            <person name="Blanc-Mathieu R."/>
            <person name="Endo H."/>
            <person name="Kuwata A."/>
            <person name="Ogata H."/>
        </authorList>
    </citation>
    <scope>NUCLEOTIDE SEQUENCE [LARGE SCALE GENOMIC DNA]</scope>
</reference>
<dbReference type="Pfam" id="PF00728">
    <property type="entry name" value="Glyco_hydro_20"/>
    <property type="match status" value="1"/>
</dbReference>
<evidence type="ECO:0000256" key="4">
    <source>
        <dbReference type="ARBA" id="ARBA00022801"/>
    </source>
</evidence>